<dbReference type="Proteomes" id="UP000092460">
    <property type="component" value="Unassembled WGS sequence"/>
</dbReference>
<dbReference type="EnsemblMetazoa" id="GPPI016191-RA">
    <property type="protein sequence ID" value="GPPI016191-PA"/>
    <property type="gene ID" value="GPPI016191"/>
</dbReference>
<dbReference type="EMBL" id="JXJN01007350">
    <property type="status" value="NOT_ANNOTATED_CDS"/>
    <property type="molecule type" value="Genomic_DNA"/>
</dbReference>
<keyword evidence="3" id="KW-1185">Reference proteome</keyword>
<dbReference type="AlphaFoldDB" id="A0A1B0B1W4"/>
<evidence type="ECO:0000256" key="1">
    <source>
        <dbReference type="SAM" id="MobiDB-lite"/>
    </source>
</evidence>
<sequence length="245" mass="26319">MISSVKQPNTKLQIIYNVSVVEPSSLKTSFKWLHSGAPEYKDEVFTNLIVCFTIPTSTSIPTLHGIITPSVTGSSSSESFSSTGGALVGLMIVIARTVIGSGLGVTMMTSSAASSGSLALNRDPLAIDFYYVVVEPPPGCQTLGIVAANVDFGISHKPAIHISLNTFIRKLQCAAVDNTQANHPSKQQTIQCHDRETNRPETPKVNNNGKMLGSTRFTNLMLTLSSLTSFDLIVHNRENSKPLEV</sequence>
<feature type="compositionally biased region" description="Basic and acidic residues" evidence="1">
    <location>
        <begin position="192"/>
        <end position="202"/>
    </location>
</feature>
<proteinExistence type="predicted"/>
<feature type="region of interest" description="Disordered" evidence="1">
    <location>
        <begin position="180"/>
        <end position="210"/>
    </location>
</feature>
<reference evidence="2" key="2">
    <citation type="submission" date="2020-05" db="UniProtKB">
        <authorList>
            <consortium name="EnsemblMetazoa"/>
        </authorList>
    </citation>
    <scope>IDENTIFICATION</scope>
    <source>
        <strain evidence="2">IAEA</strain>
    </source>
</reference>
<feature type="compositionally biased region" description="Polar residues" evidence="1">
    <location>
        <begin position="180"/>
        <end position="191"/>
    </location>
</feature>
<protein>
    <submittedName>
        <fullName evidence="2">Uncharacterized protein</fullName>
    </submittedName>
</protein>
<evidence type="ECO:0000313" key="3">
    <source>
        <dbReference type="Proteomes" id="UP000092460"/>
    </source>
</evidence>
<organism evidence="2 3">
    <name type="scientific">Glossina palpalis gambiensis</name>
    <dbReference type="NCBI Taxonomy" id="67801"/>
    <lineage>
        <taxon>Eukaryota</taxon>
        <taxon>Metazoa</taxon>
        <taxon>Ecdysozoa</taxon>
        <taxon>Arthropoda</taxon>
        <taxon>Hexapoda</taxon>
        <taxon>Insecta</taxon>
        <taxon>Pterygota</taxon>
        <taxon>Neoptera</taxon>
        <taxon>Endopterygota</taxon>
        <taxon>Diptera</taxon>
        <taxon>Brachycera</taxon>
        <taxon>Muscomorpha</taxon>
        <taxon>Hippoboscoidea</taxon>
        <taxon>Glossinidae</taxon>
        <taxon>Glossina</taxon>
    </lineage>
</organism>
<dbReference type="VEuPathDB" id="VectorBase:GPPI016191"/>
<reference evidence="3" key="1">
    <citation type="submission" date="2015-01" db="EMBL/GenBank/DDBJ databases">
        <authorList>
            <person name="Aksoy S."/>
            <person name="Warren W."/>
            <person name="Wilson R.K."/>
        </authorList>
    </citation>
    <scope>NUCLEOTIDE SEQUENCE [LARGE SCALE GENOMIC DNA]</scope>
    <source>
        <strain evidence="3">IAEA</strain>
    </source>
</reference>
<name>A0A1B0B1W4_9MUSC</name>
<accession>A0A1B0B1W4</accession>
<evidence type="ECO:0000313" key="2">
    <source>
        <dbReference type="EnsemblMetazoa" id="GPPI016191-PA"/>
    </source>
</evidence>